<dbReference type="AlphaFoldDB" id="A0A7S3B2U8"/>
<feature type="region of interest" description="Disordered" evidence="2">
    <location>
        <begin position="30"/>
        <end position="70"/>
    </location>
</feature>
<feature type="compositionally biased region" description="Pro residues" evidence="2">
    <location>
        <begin position="36"/>
        <end position="55"/>
    </location>
</feature>
<gene>
    <name evidence="3" type="ORF">HERI1096_LOCUS23959</name>
</gene>
<evidence type="ECO:0000256" key="1">
    <source>
        <dbReference type="SAM" id="Coils"/>
    </source>
</evidence>
<evidence type="ECO:0000313" key="3">
    <source>
        <dbReference type="EMBL" id="CAE0123257.1"/>
    </source>
</evidence>
<keyword evidence="1" id="KW-0175">Coiled coil</keyword>
<dbReference type="EMBL" id="HBHX01043257">
    <property type="protein sequence ID" value="CAE0123257.1"/>
    <property type="molecule type" value="Transcribed_RNA"/>
</dbReference>
<feature type="coiled-coil region" evidence="1">
    <location>
        <begin position="159"/>
        <end position="186"/>
    </location>
</feature>
<organism evidence="3">
    <name type="scientific">Haptolina ericina</name>
    <dbReference type="NCBI Taxonomy" id="156174"/>
    <lineage>
        <taxon>Eukaryota</taxon>
        <taxon>Haptista</taxon>
        <taxon>Haptophyta</taxon>
        <taxon>Prymnesiophyceae</taxon>
        <taxon>Prymnesiales</taxon>
        <taxon>Prymnesiaceae</taxon>
        <taxon>Haptolina</taxon>
    </lineage>
</organism>
<sequence length="275" mass="29708">MTVPAKEAAVPNPMLPSLTLPSFTLPSYTLPSIKLPAPPPPTPMLLSPRPQPSKLPSPTLSSLSPPPAPTVVATSDETAVAEAAPGDDLNLAFFGGLTLSAVAVGQAVLLALTNDETKKAREEVKDRELKADQLLKYMDEEARRVMDAMNKAKAEAMQRLALEAKLEAVEKARGEQERMITNLADQIRTLEALRQAEVATVEAETHQKILSLYTELEIAKGTRDKLEMDQMNRERQMAVLVNALEGASTHATSAQRAAVEAMAMAEEALHDQSQP</sequence>
<accession>A0A7S3B2U8</accession>
<name>A0A7S3B2U8_9EUKA</name>
<proteinExistence type="predicted"/>
<protein>
    <submittedName>
        <fullName evidence="3">Uncharacterized protein</fullName>
    </submittedName>
</protein>
<evidence type="ECO:0000256" key="2">
    <source>
        <dbReference type="SAM" id="MobiDB-lite"/>
    </source>
</evidence>
<reference evidence="3" key="1">
    <citation type="submission" date="2021-01" db="EMBL/GenBank/DDBJ databases">
        <authorList>
            <person name="Corre E."/>
            <person name="Pelletier E."/>
            <person name="Niang G."/>
            <person name="Scheremetjew M."/>
            <person name="Finn R."/>
            <person name="Kale V."/>
            <person name="Holt S."/>
            <person name="Cochrane G."/>
            <person name="Meng A."/>
            <person name="Brown T."/>
            <person name="Cohen L."/>
        </authorList>
    </citation>
    <scope>NUCLEOTIDE SEQUENCE</scope>
    <source>
        <strain evidence="3">CCMP281</strain>
    </source>
</reference>